<dbReference type="GO" id="GO:0005524">
    <property type="term" value="F:ATP binding"/>
    <property type="evidence" value="ECO:0007669"/>
    <property type="project" value="UniProtKB-KW"/>
</dbReference>
<dbReference type="InterPro" id="IPR027417">
    <property type="entry name" value="P-loop_NTPase"/>
</dbReference>
<accession>A0A6J4UF10</accession>
<evidence type="ECO:0000256" key="5">
    <source>
        <dbReference type="ARBA" id="ARBA00022989"/>
    </source>
</evidence>
<evidence type="ECO:0000256" key="6">
    <source>
        <dbReference type="ARBA" id="ARBA00023136"/>
    </source>
</evidence>
<evidence type="ECO:0008006" key="12">
    <source>
        <dbReference type="Google" id="ProtNLM"/>
    </source>
</evidence>
<evidence type="ECO:0000259" key="9">
    <source>
        <dbReference type="PROSITE" id="PS50893"/>
    </source>
</evidence>
<protein>
    <recommendedName>
        <fullName evidence="12">Efflux ABC transporter, permease/ATP-binding protein</fullName>
    </recommendedName>
</protein>
<dbReference type="EMBL" id="CADCWI010000036">
    <property type="protein sequence ID" value="CAA9546642.1"/>
    <property type="molecule type" value="Genomic_DNA"/>
</dbReference>
<evidence type="ECO:0000256" key="7">
    <source>
        <dbReference type="SAM" id="MobiDB-lite"/>
    </source>
</evidence>
<evidence type="ECO:0000256" key="1">
    <source>
        <dbReference type="ARBA" id="ARBA00004651"/>
    </source>
</evidence>
<dbReference type="CDD" id="cd03228">
    <property type="entry name" value="ABCC_MRP_Like"/>
    <property type="match status" value="1"/>
</dbReference>
<proteinExistence type="predicted"/>
<evidence type="ECO:0000313" key="11">
    <source>
        <dbReference type="EMBL" id="CAA9546642.1"/>
    </source>
</evidence>
<feature type="transmembrane region" description="Helical" evidence="8">
    <location>
        <begin position="267"/>
        <end position="291"/>
    </location>
</feature>
<keyword evidence="6 8" id="KW-0472">Membrane</keyword>
<comment type="subcellular location">
    <subcellularLocation>
        <location evidence="1">Cell membrane</location>
        <topology evidence="1">Multi-pass membrane protein</topology>
    </subcellularLocation>
</comment>
<feature type="domain" description="ABC transmembrane type-1" evidence="10">
    <location>
        <begin position="45"/>
        <end position="328"/>
    </location>
</feature>
<dbReference type="InterPro" id="IPR011527">
    <property type="entry name" value="ABC1_TM_dom"/>
</dbReference>
<dbReference type="GO" id="GO:0005886">
    <property type="term" value="C:plasma membrane"/>
    <property type="evidence" value="ECO:0007669"/>
    <property type="project" value="UniProtKB-SubCell"/>
</dbReference>
<keyword evidence="5 8" id="KW-1133">Transmembrane helix</keyword>
<dbReference type="GO" id="GO:0016887">
    <property type="term" value="F:ATP hydrolysis activity"/>
    <property type="evidence" value="ECO:0007669"/>
    <property type="project" value="InterPro"/>
</dbReference>
<dbReference type="PROSITE" id="PS50893">
    <property type="entry name" value="ABC_TRANSPORTER_2"/>
    <property type="match status" value="1"/>
</dbReference>
<dbReference type="InterPro" id="IPR003439">
    <property type="entry name" value="ABC_transporter-like_ATP-bd"/>
</dbReference>
<dbReference type="PROSITE" id="PS50929">
    <property type="entry name" value="ABC_TM1F"/>
    <property type="match status" value="1"/>
</dbReference>
<keyword evidence="4" id="KW-0067">ATP-binding</keyword>
<evidence type="ECO:0000256" key="2">
    <source>
        <dbReference type="ARBA" id="ARBA00022692"/>
    </source>
</evidence>
<evidence type="ECO:0000256" key="3">
    <source>
        <dbReference type="ARBA" id="ARBA00022741"/>
    </source>
</evidence>
<dbReference type="PANTHER" id="PTHR24221">
    <property type="entry name" value="ATP-BINDING CASSETTE SUB-FAMILY B"/>
    <property type="match status" value="1"/>
</dbReference>
<gene>
    <name evidence="11" type="ORF">AVDCRST_MAG43-670</name>
</gene>
<dbReference type="GO" id="GO:0034040">
    <property type="term" value="F:ATPase-coupled lipid transmembrane transporter activity"/>
    <property type="evidence" value="ECO:0007669"/>
    <property type="project" value="TreeGrafter"/>
</dbReference>
<feature type="domain" description="ABC transporter" evidence="9">
    <location>
        <begin position="448"/>
        <end position="700"/>
    </location>
</feature>
<dbReference type="InterPro" id="IPR003593">
    <property type="entry name" value="AAA+_ATPase"/>
</dbReference>
<dbReference type="SUPFAM" id="SSF52540">
    <property type="entry name" value="P-loop containing nucleoside triphosphate hydrolases"/>
    <property type="match status" value="1"/>
</dbReference>
<sequence length="706" mass="76196">MEQPGIKPDPHLRETKPSLGERVRDLAWLCALVFRAVPRTATVWALAGALSGVLTPLQLWAGGQLIGSIVTGLEGPDAGSPWIWLAILAASQVAGRFLDVARSYMEATVTERGVPTVQARVYAQATAIDLGDYEHQGFYDATARITNEIETQAATVIRNLQGTFESGPRLVGAVILVFGIDWRLGLIALLPLVPNLVMWFRSGDRMWTMLSDQTRDRRLATYYADRMTDRQAAKEIRLFGLQPHLLGQWSRHYLATRDELRRKRMGLALRTFSLIATSSAFTLAALAWLFFGADLQLQAQEITILMSSFLSLPNWVFNFAENAAALGQFSGIASDTRAFIGRPAPFAPGNAVLCPTPATPESAPEFLTTSVIPHPSVIPSISEESPCEAHPTQSDPMHPQRGPASPGDPSLALRMTEAGSGRSHDALPGSALRDGKLATAPARSGGLLEATGLQFAYPGSERMIIDGISLVIPSGQRVAIVGENGAGKTTLLKLLLGLYEADAGTVALDGVPIRDIPLAQRQRRLSAVFQQFTRYPLTLAENIQVGSATGSATGSVTGSVNEGGGDRRNLDAVLAMAGMDAYVRDQPAGAETVLSPDLGGVDLSGGQWQRLAIARAGYRDADVLALDEPTAALDPMAEVDIFRRFAQLAEGRTALLVSHRLGMARLADRILVIEDGRVVEDGSHHRLRQLNGRYTAMWAMQARWYV</sequence>
<keyword evidence="3" id="KW-0547">Nucleotide-binding</keyword>
<organism evidence="11">
    <name type="scientific">uncultured Thermomicrobiales bacterium</name>
    <dbReference type="NCBI Taxonomy" id="1645740"/>
    <lineage>
        <taxon>Bacteria</taxon>
        <taxon>Pseudomonadati</taxon>
        <taxon>Thermomicrobiota</taxon>
        <taxon>Thermomicrobia</taxon>
        <taxon>Thermomicrobiales</taxon>
        <taxon>environmental samples</taxon>
    </lineage>
</organism>
<feature type="transmembrane region" description="Helical" evidence="8">
    <location>
        <begin position="170"/>
        <end position="200"/>
    </location>
</feature>
<reference evidence="11" key="1">
    <citation type="submission" date="2020-02" db="EMBL/GenBank/DDBJ databases">
        <authorList>
            <person name="Meier V. D."/>
        </authorList>
    </citation>
    <scope>NUCLEOTIDE SEQUENCE</scope>
    <source>
        <strain evidence="11">AVDCRST_MAG43</strain>
    </source>
</reference>
<dbReference type="Pfam" id="PF00005">
    <property type="entry name" value="ABC_tran"/>
    <property type="match status" value="1"/>
</dbReference>
<dbReference type="PANTHER" id="PTHR24221:SF654">
    <property type="entry name" value="ATP-BINDING CASSETTE SUB-FAMILY B MEMBER 6"/>
    <property type="match status" value="1"/>
</dbReference>
<evidence type="ECO:0000256" key="4">
    <source>
        <dbReference type="ARBA" id="ARBA00022840"/>
    </source>
</evidence>
<dbReference type="SUPFAM" id="SSF90123">
    <property type="entry name" value="ABC transporter transmembrane region"/>
    <property type="match status" value="1"/>
</dbReference>
<dbReference type="InterPro" id="IPR036640">
    <property type="entry name" value="ABC1_TM_sf"/>
</dbReference>
<feature type="region of interest" description="Disordered" evidence="7">
    <location>
        <begin position="378"/>
        <end position="432"/>
    </location>
</feature>
<dbReference type="Gene3D" id="3.40.50.300">
    <property type="entry name" value="P-loop containing nucleotide triphosphate hydrolases"/>
    <property type="match status" value="1"/>
</dbReference>
<dbReference type="Gene3D" id="1.20.1560.10">
    <property type="entry name" value="ABC transporter type 1, transmembrane domain"/>
    <property type="match status" value="1"/>
</dbReference>
<name>A0A6J4UF10_9BACT</name>
<dbReference type="AlphaFoldDB" id="A0A6J4UF10"/>
<dbReference type="GO" id="GO:0140359">
    <property type="term" value="F:ABC-type transporter activity"/>
    <property type="evidence" value="ECO:0007669"/>
    <property type="project" value="InterPro"/>
</dbReference>
<keyword evidence="2 8" id="KW-0812">Transmembrane</keyword>
<dbReference type="InterPro" id="IPR039421">
    <property type="entry name" value="Type_1_exporter"/>
</dbReference>
<evidence type="ECO:0000259" key="10">
    <source>
        <dbReference type="PROSITE" id="PS50929"/>
    </source>
</evidence>
<evidence type="ECO:0000256" key="8">
    <source>
        <dbReference type="SAM" id="Phobius"/>
    </source>
</evidence>
<dbReference type="SMART" id="SM00382">
    <property type="entry name" value="AAA"/>
    <property type="match status" value="1"/>
</dbReference>